<organism evidence="10">
    <name type="scientific">Simian immunodeficiency virus</name>
    <name type="common">SIV</name>
    <dbReference type="NCBI Taxonomy" id="11723"/>
    <lineage>
        <taxon>Viruses</taxon>
        <taxon>Riboviria</taxon>
        <taxon>Pararnavirae</taxon>
        <taxon>Artverviricota</taxon>
        <taxon>Revtraviricetes</taxon>
        <taxon>Ortervirales</taxon>
        <taxon>Retroviridae</taxon>
        <taxon>Orthoretrovirinae</taxon>
        <taxon>Lentivirus</taxon>
        <taxon>Lentivirus simimdef</taxon>
    </lineage>
</organism>
<dbReference type="EMBL" id="AY340700">
    <property type="protein sequence ID" value="AAR02372.1"/>
    <property type="molecule type" value="Genomic_DNA"/>
</dbReference>
<proteinExistence type="predicted"/>
<feature type="compositionally biased region" description="Basic residues" evidence="9">
    <location>
        <begin position="46"/>
        <end position="59"/>
    </location>
</feature>
<dbReference type="GO" id="GO:0003700">
    <property type="term" value="F:DNA-binding transcription factor activity"/>
    <property type="evidence" value="ECO:0007669"/>
    <property type="project" value="InterPro"/>
</dbReference>
<organismHost>
    <name type="scientific">Pan troglodytes</name>
    <name type="common">Chimpanzee</name>
    <dbReference type="NCBI Taxonomy" id="9598"/>
</organismHost>
<comment type="subcellular location">
    <subcellularLocation>
        <location evidence="8">Host cytoplasm</location>
    </subcellularLocation>
    <subcellularLocation>
        <location evidence="8">Host nucleus</location>
        <location evidence="8">Host nucleolus</location>
    </subcellularLocation>
</comment>
<dbReference type="GO" id="GO:0030430">
    <property type="term" value="C:host cell cytoplasm"/>
    <property type="evidence" value="ECO:0007669"/>
    <property type="project" value="UniProtKB-SubCell"/>
</dbReference>
<dbReference type="Gene3D" id="6.10.140.630">
    <property type="match status" value="1"/>
</dbReference>
<evidence type="ECO:0000256" key="4">
    <source>
        <dbReference type="ARBA" id="ARBA00022816"/>
    </source>
</evidence>
<accession>Q6VG45</accession>
<keyword evidence="6 8" id="KW-1035">Host cytoplasm</keyword>
<evidence type="ECO:0000256" key="7">
    <source>
        <dbReference type="ARBA" id="ARBA00031496"/>
    </source>
</evidence>
<dbReference type="GO" id="GO:0044196">
    <property type="term" value="C:host cell nucleolus"/>
    <property type="evidence" value="ECO:0007669"/>
    <property type="project" value="UniProtKB-SubCell"/>
</dbReference>
<feature type="region of interest" description="Disordered" evidence="9">
    <location>
        <begin position="97"/>
        <end position="121"/>
    </location>
</feature>
<keyword evidence="3 8" id="KW-1048">Host nucleus</keyword>
<name>Q6VG45_SIV</name>
<protein>
    <recommendedName>
        <fullName evidence="1 8">Protein Rev</fullName>
    </recommendedName>
    <alternativeName>
        <fullName evidence="7 8">Regulator of expression of viral proteins</fullName>
    </alternativeName>
</protein>
<evidence type="ECO:0000256" key="2">
    <source>
        <dbReference type="ARBA" id="ARBA00022448"/>
    </source>
</evidence>
<evidence type="ECO:0000256" key="6">
    <source>
        <dbReference type="ARBA" id="ARBA00023200"/>
    </source>
</evidence>
<comment type="function">
    <text evidence="8">Escorts unspliced or incompletely spliced viral pre-mRNAs (late transcripts) out of the nucleus of infected cells. These pre-mRNAs carry a recognition sequence called Rev responsive element (RRE) located in the env gene, that is not present in fully spliced viral mRNAs (early transcripts). This function is essential since most viral proteins are translated from unspliced or partially spliced pre-mRNAs which cannot exit the nucleus by the pathway used by fully processed cellular mRNAs.</text>
</comment>
<gene>
    <name evidence="8" type="primary">rev</name>
</gene>
<keyword evidence="2 8" id="KW-0813">Transport</keyword>
<evidence type="ECO:0000256" key="9">
    <source>
        <dbReference type="SAM" id="MobiDB-lite"/>
    </source>
</evidence>
<reference evidence="10" key="1">
    <citation type="journal article" date="2003" name="J. Virol.">
        <title>Identification of a new simian immunodeficiency virus lineage with a vpu gene present among different cercopithecus monkeys (C. mona, C. cephus, and C. nictitans) from Cameroon.</title>
        <authorList>
            <person name="Courgnaud V."/>
            <person name="Abela B."/>
            <person name="Pourrut X."/>
            <person name="Mpoudi-Ngole E."/>
            <person name="Loul S."/>
            <person name="Delaporte E."/>
            <person name="Peeters M."/>
        </authorList>
    </citation>
    <scope>NUCLEOTIDE SEQUENCE</scope>
</reference>
<evidence type="ECO:0000313" key="10">
    <source>
        <dbReference type="EMBL" id="AAR02372.1"/>
    </source>
</evidence>
<keyword evidence="4 8" id="KW-0509">mRNA transport</keyword>
<evidence type="ECO:0000256" key="3">
    <source>
        <dbReference type="ARBA" id="ARBA00022562"/>
    </source>
</evidence>
<evidence type="ECO:0000256" key="8">
    <source>
        <dbReference type="RuleBase" id="RU364044"/>
    </source>
</evidence>
<feature type="region of interest" description="Disordered" evidence="9">
    <location>
        <begin position="30"/>
        <end position="59"/>
    </location>
</feature>
<dbReference type="Pfam" id="PF00424">
    <property type="entry name" value="REV"/>
    <property type="match status" value="1"/>
</dbReference>
<dbReference type="GO" id="GO:0051028">
    <property type="term" value="P:mRNA transport"/>
    <property type="evidence" value="ECO:0007669"/>
    <property type="project" value="UniProtKB-KW"/>
</dbReference>
<evidence type="ECO:0000256" key="5">
    <source>
        <dbReference type="ARBA" id="ARBA00022884"/>
    </source>
</evidence>
<dbReference type="GO" id="GO:0003723">
    <property type="term" value="F:RNA binding"/>
    <property type="evidence" value="ECO:0007669"/>
    <property type="project" value="UniProtKB-KW"/>
</dbReference>
<keyword evidence="5 8" id="KW-0694">RNA-binding</keyword>
<evidence type="ECO:0000256" key="1">
    <source>
        <dbReference type="ARBA" id="ARBA00020269"/>
    </source>
</evidence>
<dbReference type="InterPro" id="IPR000625">
    <property type="entry name" value="REV_protein"/>
</dbReference>
<organismHost>
    <name type="scientific">Cercopithecidae</name>
    <name type="common">Old World monkeys</name>
    <dbReference type="NCBI Taxonomy" id="9527"/>
</organismHost>
<sequence length="121" mass="13583">MAGVSENDRELIRACRAIQILYKSSKAGLLSPFSSDPYPTADGTRSARRNRRRRWKRKQRQIREISERILLSLLGRPPQPSDLELPDLNKLSLHPLVATSESSPPDTEGVNKIVVHAQGTD</sequence>
<comment type="subunit">
    <text evidence="8">Homomultimer; when bound to the RRE. Multimeric assembly is essential for activity.</text>
</comment>